<dbReference type="RefSeq" id="WP_231318299.1">
    <property type="nucleotide sequence ID" value="NZ_CP088156.1"/>
</dbReference>
<evidence type="ECO:0000256" key="1">
    <source>
        <dbReference type="SAM" id="Coils"/>
    </source>
</evidence>
<dbReference type="EMBL" id="CP088156">
    <property type="protein sequence ID" value="UFZ02510.1"/>
    <property type="molecule type" value="Genomic_DNA"/>
</dbReference>
<keyword evidence="2" id="KW-0732">Signal</keyword>
<feature type="domain" description="DUF4139" evidence="3">
    <location>
        <begin position="214"/>
        <end position="572"/>
    </location>
</feature>
<sequence>MKPLMRLTHVAAVIAIFSVAAMPAMAGDLALKRVMLSAGGVAYLEHEAEVTDNAELTLDVPLGQVDDVLKSIVVYDNKGGVGSAQLAGRDPLSQIFNDLPFAADTLTSPAALLNALQGAEIKVGASKPIVGRLLQVVPETVQLGDRGTLTRNRVSVLTSTGLQQFMLEDADSVSFVDPALQAQVDKALSEIATHRAKDRRQIVLKIQGNGTRTLRVGYVVAASLWKANYRVTLPQDLKADKAHLQGWAVLENMSGQDWKGVELTLLSGNPVSFRQAIYEAYYVTRPEVPVEVLGRVLPKPDTGVLASEQARSNQEKRSATEYRDRTQVFHFGGGTSFGGEPAEAPKLQYDRAPSALTGKSPDADQQLISRALGTAEAEEGATQVSFRIPTAIRIGSGQSALVPIVERDLPIERLALLQFSTSTARPFASLRLRNDTAFGLPPGVLTIYEQTGAGMTYVGDARLAPFPVGESRLVSYAVDEKTKVAQETQSTWAISKAAIAQGVLTLTRTQRQMIVYRITAPATEDRRLIIEYPKSANWTLVEPAKAELTASTYRITVDLKAGEAKTVTIRLEAPVMETLSVANMEGAQIAAVTSTDSVAPAVKSAFAELARLRRVVDDKKTVEADLHSKLEALQSDQSRIRDNIGKIGPDSALYKRYLEKLAEQETQFETLQAAAAKAAADTQAARASVDAFIAKMTI</sequence>
<proteinExistence type="predicted"/>
<dbReference type="Pfam" id="PF13598">
    <property type="entry name" value="DUF4139"/>
    <property type="match status" value="1"/>
</dbReference>
<evidence type="ECO:0000256" key="2">
    <source>
        <dbReference type="SAM" id="SignalP"/>
    </source>
</evidence>
<evidence type="ECO:0000313" key="4">
    <source>
        <dbReference type="EMBL" id="UFZ02510.1"/>
    </source>
</evidence>
<accession>A0ABY3R5C9</accession>
<feature type="coiled-coil region" evidence="1">
    <location>
        <begin position="654"/>
        <end position="681"/>
    </location>
</feature>
<keyword evidence="1" id="KW-0175">Coiled coil</keyword>
<keyword evidence="5" id="KW-1185">Reference proteome</keyword>
<protein>
    <submittedName>
        <fullName evidence="4">DUF4139 domain-containing protein</fullName>
    </submittedName>
</protein>
<dbReference type="Proteomes" id="UP001431010">
    <property type="component" value="Chromosome"/>
</dbReference>
<gene>
    <name evidence="4" type="ORF">LQG66_24900</name>
</gene>
<feature type="chain" id="PRO_5047429185" evidence="2">
    <location>
        <begin position="27"/>
        <end position="698"/>
    </location>
</feature>
<dbReference type="InterPro" id="IPR037291">
    <property type="entry name" value="DUF4139"/>
</dbReference>
<evidence type="ECO:0000259" key="3">
    <source>
        <dbReference type="Pfam" id="PF13598"/>
    </source>
</evidence>
<reference evidence="4" key="1">
    <citation type="journal article" date="2024" name="Antonie Van Leeuwenhoek">
        <title>Bradyrhizobium ontarionense sp. nov., a novel bacterial symbiont isolated from Aeschynomene indica (Indian jointvetch), harbours photosynthesis, nitrogen fixation and nitrous oxide (N2O) reductase genes.</title>
        <authorList>
            <person name="Bromfield E.S.P."/>
            <person name="Cloutier S."/>
        </authorList>
    </citation>
    <scope>NUCLEOTIDE SEQUENCE</scope>
    <source>
        <strain evidence="4">A19</strain>
    </source>
</reference>
<feature type="signal peptide" evidence="2">
    <location>
        <begin position="1"/>
        <end position="26"/>
    </location>
</feature>
<evidence type="ECO:0000313" key="5">
    <source>
        <dbReference type="Proteomes" id="UP001431010"/>
    </source>
</evidence>
<name>A0ABY3R5C9_9BRAD</name>
<organism evidence="4 5">
    <name type="scientific">Bradyrhizobium ontarionense</name>
    <dbReference type="NCBI Taxonomy" id="2898149"/>
    <lineage>
        <taxon>Bacteria</taxon>
        <taxon>Pseudomonadati</taxon>
        <taxon>Pseudomonadota</taxon>
        <taxon>Alphaproteobacteria</taxon>
        <taxon>Hyphomicrobiales</taxon>
        <taxon>Nitrobacteraceae</taxon>
        <taxon>Bradyrhizobium</taxon>
    </lineage>
</organism>